<gene>
    <name evidence="1" type="ORF">ACZ87_03712</name>
</gene>
<comment type="caution">
    <text evidence="1">The sequence shown here is derived from an EMBL/GenBank/DDBJ whole genome shotgun (WGS) entry which is preliminary data.</text>
</comment>
<protein>
    <recommendedName>
        <fullName evidence="3">Transposase</fullName>
    </recommendedName>
</protein>
<evidence type="ECO:0000313" key="1">
    <source>
        <dbReference type="EMBL" id="RAP69499.1"/>
    </source>
</evidence>
<name>A0A328TG64_9GAMM</name>
<accession>A0A328TG64</accession>
<sequence length="40" mass="4419">MAKHFTAEFKLEAAKLIVDHGYTFVKASEAVNVSHSALTR</sequence>
<proteinExistence type="predicted"/>
<dbReference type="Pfam" id="PF01527">
    <property type="entry name" value="HTH_Tnp_1"/>
    <property type="match status" value="1"/>
</dbReference>
<dbReference type="AlphaFoldDB" id="A0A328TG64"/>
<dbReference type="RefSeq" id="WP_162475692.1">
    <property type="nucleotide sequence ID" value="NZ_LJAM02000734.1"/>
</dbReference>
<dbReference type="GO" id="GO:0006313">
    <property type="term" value="P:DNA transposition"/>
    <property type="evidence" value="ECO:0007669"/>
    <property type="project" value="InterPro"/>
</dbReference>
<evidence type="ECO:0000313" key="2">
    <source>
        <dbReference type="Proteomes" id="UP000244334"/>
    </source>
</evidence>
<evidence type="ECO:0008006" key="3">
    <source>
        <dbReference type="Google" id="ProtNLM"/>
    </source>
</evidence>
<keyword evidence="2" id="KW-1185">Reference proteome</keyword>
<dbReference type="InterPro" id="IPR002514">
    <property type="entry name" value="Transposase_8"/>
</dbReference>
<dbReference type="Proteomes" id="UP000244334">
    <property type="component" value="Unassembled WGS sequence"/>
</dbReference>
<dbReference type="EMBL" id="LJAM02000734">
    <property type="protein sequence ID" value="RAP69499.1"/>
    <property type="molecule type" value="Genomic_DNA"/>
</dbReference>
<organism evidence="1 2">
    <name type="scientific">Candidatus Erwinia dacicola</name>
    <dbReference type="NCBI Taxonomy" id="252393"/>
    <lineage>
        <taxon>Bacteria</taxon>
        <taxon>Pseudomonadati</taxon>
        <taxon>Pseudomonadota</taxon>
        <taxon>Gammaproteobacteria</taxon>
        <taxon>Enterobacterales</taxon>
        <taxon>Erwiniaceae</taxon>
        <taxon>Erwinia</taxon>
    </lineage>
</organism>
<dbReference type="GO" id="GO:0004803">
    <property type="term" value="F:transposase activity"/>
    <property type="evidence" value="ECO:0007669"/>
    <property type="project" value="InterPro"/>
</dbReference>
<reference evidence="1" key="1">
    <citation type="submission" date="2018-04" db="EMBL/GenBank/DDBJ databases">
        <title>Genomes of the Obligate Erwinia dacicola and Facultative Enterobacter sp. OLF Endosymbionts of the Olive Fruit fly, Bactrocera oleae.</title>
        <authorList>
            <person name="Estes A.M."/>
            <person name="Hearn D.J."/>
            <person name="Agarwal S."/>
            <person name="Pierson E.A."/>
            <person name="Dunning-Hotopp J.C."/>
        </authorList>
    </citation>
    <scope>NUCLEOTIDE SEQUENCE [LARGE SCALE GENOMIC DNA]</scope>
    <source>
        <strain evidence="1">Oroville</strain>
    </source>
</reference>
<dbReference type="GO" id="GO:0003677">
    <property type="term" value="F:DNA binding"/>
    <property type="evidence" value="ECO:0007669"/>
    <property type="project" value="InterPro"/>
</dbReference>